<protein>
    <recommendedName>
        <fullName evidence="4">Myb-like domain-containing protein</fullName>
    </recommendedName>
</protein>
<feature type="domain" description="Myb-like" evidence="4">
    <location>
        <begin position="352"/>
        <end position="390"/>
    </location>
</feature>
<organism evidence="5 6">
    <name type="scientific">Linderina pennispora</name>
    <dbReference type="NCBI Taxonomy" id="61395"/>
    <lineage>
        <taxon>Eukaryota</taxon>
        <taxon>Fungi</taxon>
        <taxon>Fungi incertae sedis</taxon>
        <taxon>Zoopagomycota</taxon>
        <taxon>Kickxellomycotina</taxon>
        <taxon>Kickxellomycetes</taxon>
        <taxon>Kickxellales</taxon>
        <taxon>Kickxellaceae</taxon>
        <taxon>Linderina</taxon>
    </lineage>
</organism>
<dbReference type="AlphaFoldDB" id="A0A1Y1W7Z5"/>
<keyword evidence="2" id="KW-0238">DNA-binding</keyword>
<keyword evidence="3" id="KW-0539">Nucleus</keyword>
<proteinExistence type="predicted"/>
<dbReference type="CDD" id="cd00167">
    <property type="entry name" value="SANT"/>
    <property type="match status" value="2"/>
</dbReference>
<dbReference type="GO" id="GO:0005634">
    <property type="term" value="C:nucleus"/>
    <property type="evidence" value="ECO:0007669"/>
    <property type="project" value="UniProtKB-SubCell"/>
</dbReference>
<dbReference type="Gene3D" id="1.10.10.60">
    <property type="entry name" value="Homeodomain-like"/>
    <property type="match status" value="2"/>
</dbReference>
<dbReference type="GeneID" id="63806414"/>
<evidence type="ECO:0000313" key="5">
    <source>
        <dbReference type="EMBL" id="ORX69651.1"/>
    </source>
</evidence>
<dbReference type="PROSITE" id="PS50090">
    <property type="entry name" value="MYB_LIKE"/>
    <property type="match status" value="2"/>
</dbReference>
<dbReference type="PANTHER" id="PTHR46380">
    <property type="entry name" value="CYCLIN-D-BINDING MYB-LIKE TRANSCRIPTION FACTOR 1"/>
    <property type="match status" value="1"/>
</dbReference>
<dbReference type="InterPro" id="IPR051651">
    <property type="entry name" value="DMTF1_DNA-bind_reg"/>
</dbReference>
<dbReference type="SUPFAM" id="SSF46689">
    <property type="entry name" value="Homeodomain-like"/>
    <property type="match status" value="2"/>
</dbReference>
<dbReference type="GO" id="GO:0000976">
    <property type="term" value="F:transcription cis-regulatory region binding"/>
    <property type="evidence" value="ECO:0007669"/>
    <property type="project" value="TreeGrafter"/>
</dbReference>
<evidence type="ECO:0000256" key="1">
    <source>
        <dbReference type="ARBA" id="ARBA00004123"/>
    </source>
</evidence>
<comment type="subcellular location">
    <subcellularLocation>
        <location evidence="1">Nucleus</location>
    </subcellularLocation>
</comment>
<keyword evidence="6" id="KW-1185">Reference proteome</keyword>
<dbReference type="OrthoDB" id="2143914at2759"/>
<dbReference type="EMBL" id="MCFD01000007">
    <property type="protein sequence ID" value="ORX69651.1"/>
    <property type="molecule type" value="Genomic_DNA"/>
</dbReference>
<evidence type="ECO:0000256" key="3">
    <source>
        <dbReference type="ARBA" id="ARBA00023242"/>
    </source>
</evidence>
<dbReference type="RefSeq" id="XP_040743339.1">
    <property type="nucleotide sequence ID" value="XM_040889766.1"/>
</dbReference>
<sequence length="718" mass="82703">MRVKDRLKQIHQQAIQDAQNARGLSKRVTEAAKGHYDDVKGRINWSAVSKQVGLPLIECLKRFDGASSGIKRRSFPTHDDWTKNEAEVLQGFVRKHFRNPTTRDWELVGNYMNVDKLDCLKHCQIMRKFEMTDERFSEITRYREAGLTWRQIRNKFGDLWAPETIGQSYRERVRRVNRPPVDIVDRFTNDELAKLREIRLQQPGNITAKEFVRITQEAFPHKSRVSVEDACTRAMAFLRLSVKISIEGFNRLQQLVRQHGEDWELIGREMHALPSKMRNAWKGYGLDTRITTEWTADELATLRRCKDSRIPPGKTARIIGTKLPVQCRAMLSKLRHSDVDDSVLVSKKNRGWTADMDKELIRLVKIHQSSRCVDWAAVSEQIGRTAEACRMHLYIMQCERSSQPDDGLVARVSNKVKQQYEAGLKIDWSAVAGSAGVNELECMESNKYDVGKQQWVYNYQTFSWDLANRMRDFISKYYPKPLLPNFTAVSNYLWIVKDDCIDMHRLAFGTFKWTDDVFNKVVDLRSKGLSYSDIALRLSPTMSANRVIKAVSRYMNHTASEPLSEPVREQIRTNTDELVGKIPCADILPAVRMRFPDIPYGQLWNVVEGAITSHSLYKERLNQLDQAELAIRISEGGATAKQLALEFDIPTRMTRKVINSLKSAGFSIQWTNEETRQLVAFARSAKGRKDWTYFASKLGTKSPHQCQAKWSRIQANST</sequence>
<evidence type="ECO:0000256" key="2">
    <source>
        <dbReference type="ARBA" id="ARBA00023125"/>
    </source>
</evidence>
<dbReference type="InterPro" id="IPR009057">
    <property type="entry name" value="Homeodomain-like_sf"/>
</dbReference>
<gene>
    <name evidence="5" type="ORF">DL89DRAFT_284166</name>
</gene>
<dbReference type="SMART" id="SM00717">
    <property type="entry name" value="SANT"/>
    <property type="match status" value="3"/>
</dbReference>
<dbReference type="GO" id="GO:0003700">
    <property type="term" value="F:DNA-binding transcription factor activity"/>
    <property type="evidence" value="ECO:0007669"/>
    <property type="project" value="TreeGrafter"/>
</dbReference>
<evidence type="ECO:0000313" key="6">
    <source>
        <dbReference type="Proteomes" id="UP000193922"/>
    </source>
</evidence>
<name>A0A1Y1W7Z5_9FUNG</name>
<dbReference type="Proteomes" id="UP000193922">
    <property type="component" value="Unassembled WGS sequence"/>
</dbReference>
<comment type="caution">
    <text evidence="5">The sequence shown here is derived from an EMBL/GenBank/DDBJ whole genome shotgun (WGS) entry which is preliminary data.</text>
</comment>
<accession>A0A1Y1W7Z5</accession>
<reference evidence="5 6" key="1">
    <citation type="submission" date="2016-07" db="EMBL/GenBank/DDBJ databases">
        <title>Pervasive Adenine N6-methylation of Active Genes in Fungi.</title>
        <authorList>
            <consortium name="DOE Joint Genome Institute"/>
            <person name="Mondo S.J."/>
            <person name="Dannebaum R.O."/>
            <person name="Kuo R.C."/>
            <person name="Labutti K."/>
            <person name="Haridas S."/>
            <person name="Kuo A."/>
            <person name="Salamov A."/>
            <person name="Ahrendt S.R."/>
            <person name="Lipzen A."/>
            <person name="Sullivan W."/>
            <person name="Andreopoulos W.B."/>
            <person name="Clum A."/>
            <person name="Lindquist E."/>
            <person name="Daum C."/>
            <person name="Ramamoorthy G.K."/>
            <person name="Gryganskyi A."/>
            <person name="Culley D."/>
            <person name="Magnuson J.K."/>
            <person name="James T.Y."/>
            <person name="O'Malley M.A."/>
            <person name="Stajich J.E."/>
            <person name="Spatafora J.W."/>
            <person name="Visel A."/>
            <person name="Grigoriev I.V."/>
        </authorList>
    </citation>
    <scope>NUCLEOTIDE SEQUENCE [LARGE SCALE GENOMIC DNA]</scope>
    <source>
        <strain evidence="5 6">ATCC 12442</strain>
    </source>
</reference>
<feature type="domain" description="Myb-like" evidence="4">
    <location>
        <begin position="670"/>
        <end position="714"/>
    </location>
</feature>
<dbReference type="InterPro" id="IPR001005">
    <property type="entry name" value="SANT/Myb"/>
</dbReference>
<dbReference type="PANTHER" id="PTHR46380:SF2">
    <property type="entry name" value="CYCLIN-D-BINDING MYB-LIKE TRANSCRIPTION FACTOR 1"/>
    <property type="match status" value="1"/>
</dbReference>
<evidence type="ECO:0000259" key="4">
    <source>
        <dbReference type="PROSITE" id="PS50090"/>
    </source>
</evidence>